<feature type="domain" description="ABC transmembrane type-1" evidence="8">
    <location>
        <begin position="83"/>
        <end position="297"/>
    </location>
</feature>
<dbReference type="PROSITE" id="PS50928">
    <property type="entry name" value="ABC_TM1"/>
    <property type="match status" value="1"/>
</dbReference>
<feature type="transmembrane region" description="Helical" evidence="7">
    <location>
        <begin position="214"/>
        <end position="236"/>
    </location>
</feature>
<reference evidence="9" key="1">
    <citation type="submission" date="2019-08" db="EMBL/GenBank/DDBJ databases">
        <authorList>
            <person name="Kucharzyk K."/>
            <person name="Murdoch R.W."/>
            <person name="Higgins S."/>
            <person name="Loffler F."/>
        </authorList>
    </citation>
    <scope>NUCLEOTIDE SEQUENCE</scope>
</reference>
<feature type="transmembrane region" description="Helical" evidence="7">
    <location>
        <begin position="279"/>
        <end position="300"/>
    </location>
</feature>
<dbReference type="InterPro" id="IPR051393">
    <property type="entry name" value="ABC_transporter_permease"/>
</dbReference>
<dbReference type="EMBL" id="VSSQ01005191">
    <property type="protein sequence ID" value="MPM28206.1"/>
    <property type="molecule type" value="Genomic_DNA"/>
</dbReference>
<evidence type="ECO:0000256" key="6">
    <source>
        <dbReference type="ARBA" id="ARBA00023136"/>
    </source>
</evidence>
<dbReference type="GO" id="GO:0055085">
    <property type="term" value="P:transmembrane transport"/>
    <property type="evidence" value="ECO:0007669"/>
    <property type="project" value="InterPro"/>
</dbReference>
<feature type="transmembrane region" description="Helical" evidence="7">
    <location>
        <begin position="25"/>
        <end position="48"/>
    </location>
</feature>
<keyword evidence="4 7" id="KW-0812">Transmembrane</keyword>
<evidence type="ECO:0000256" key="5">
    <source>
        <dbReference type="ARBA" id="ARBA00022989"/>
    </source>
</evidence>
<comment type="caution">
    <text evidence="9">The sequence shown here is derived from an EMBL/GenBank/DDBJ whole genome shotgun (WGS) entry which is preliminary data.</text>
</comment>
<feature type="transmembrane region" description="Helical" evidence="7">
    <location>
        <begin position="120"/>
        <end position="140"/>
    </location>
</feature>
<keyword evidence="2" id="KW-0813">Transport</keyword>
<comment type="subcellular location">
    <subcellularLocation>
        <location evidence="1">Cell membrane</location>
        <topology evidence="1">Multi-pass membrane protein</topology>
    </subcellularLocation>
</comment>
<feature type="transmembrane region" description="Helical" evidence="7">
    <location>
        <begin position="170"/>
        <end position="193"/>
    </location>
</feature>
<evidence type="ECO:0000256" key="4">
    <source>
        <dbReference type="ARBA" id="ARBA00022692"/>
    </source>
</evidence>
<dbReference type="InterPro" id="IPR000515">
    <property type="entry name" value="MetI-like"/>
</dbReference>
<name>A0A644YI79_9ZZZZ</name>
<dbReference type="Gene3D" id="1.10.3720.10">
    <property type="entry name" value="MetI-like"/>
    <property type="match status" value="1"/>
</dbReference>
<evidence type="ECO:0000256" key="3">
    <source>
        <dbReference type="ARBA" id="ARBA00022475"/>
    </source>
</evidence>
<evidence type="ECO:0000256" key="2">
    <source>
        <dbReference type="ARBA" id="ARBA00022448"/>
    </source>
</evidence>
<evidence type="ECO:0000259" key="8">
    <source>
        <dbReference type="PROSITE" id="PS50928"/>
    </source>
</evidence>
<keyword evidence="6 7" id="KW-0472">Membrane</keyword>
<proteinExistence type="predicted"/>
<evidence type="ECO:0000313" key="9">
    <source>
        <dbReference type="EMBL" id="MPM28206.1"/>
    </source>
</evidence>
<keyword evidence="5 7" id="KW-1133">Transmembrane helix</keyword>
<sequence>MKKPNNLSSLSLSGLKYIVKKSEPLLYLLPFFLGIAVFTLYPIGYVFVTSFKEGFKYISGSFDAVGLANYQYVISDPNFSSALKNTSVYVFTVVPISTVLAIVIAYLLNQKIKLISWFQTAYFLPMVTSITAVGLAWKFMLNTNYGVLNYLITLFGADKVNWLMSPKNNIYALIIFGIWNILPFTIIILLAGLQNINELYYTAAKVDGAKPMQIFQRITIPLLAPTIGLVLIINMISSFKVFTELFPLFNGSPGIAYNLYTVVYYIYDQFYLKWKFGRASAAALILFIIIFVLTRLQLYVQRKWQHY</sequence>
<organism evidence="9">
    <name type="scientific">bioreactor metagenome</name>
    <dbReference type="NCBI Taxonomy" id="1076179"/>
    <lineage>
        <taxon>unclassified sequences</taxon>
        <taxon>metagenomes</taxon>
        <taxon>ecological metagenomes</taxon>
    </lineage>
</organism>
<dbReference type="PANTHER" id="PTHR30193">
    <property type="entry name" value="ABC TRANSPORTER PERMEASE PROTEIN"/>
    <property type="match status" value="1"/>
</dbReference>
<dbReference type="AlphaFoldDB" id="A0A644YI79"/>
<gene>
    <name evidence="9" type="primary">araP_7</name>
    <name evidence="9" type="ORF">SDC9_74725</name>
</gene>
<feature type="transmembrane region" description="Helical" evidence="7">
    <location>
        <begin position="88"/>
        <end position="108"/>
    </location>
</feature>
<dbReference type="InterPro" id="IPR035906">
    <property type="entry name" value="MetI-like_sf"/>
</dbReference>
<evidence type="ECO:0000256" key="1">
    <source>
        <dbReference type="ARBA" id="ARBA00004651"/>
    </source>
</evidence>
<keyword evidence="3" id="KW-1003">Cell membrane</keyword>
<dbReference type="PANTHER" id="PTHR30193:SF37">
    <property type="entry name" value="INNER MEMBRANE ABC TRANSPORTER PERMEASE PROTEIN YCJO"/>
    <property type="match status" value="1"/>
</dbReference>
<dbReference type="Pfam" id="PF00528">
    <property type="entry name" value="BPD_transp_1"/>
    <property type="match status" value="1"/>
</dbReference>
<feature type="transmembrane region" description="Helical" evidence="7">
    <location>
        <begin position="248"/>
        <end position="267"/>
    </location>
</feature>
<dbReference type="SUPFAM" id="SSF161098">
    <property type="entry name" value="MetI-like"/>
    <property type="match status" value="1"/>
</dbReference>
<dbReference type="GO" id="GO:0005886">
    <property type="term" value="C:plasma membrane"/>
    <property type="evidence" value="ECO:0007669"/>
    <property type="project" value="UniProtKB-SubCell"/>
</dbReference>
<accession>A0A644YI79</accession>
<evidence type="ECO:0000256" key="7">
    <source>
        <dbReference type="SAM" id="Phobius"/>
    </source>
</evidence>
<protein>
    <submittedName>
        <fullName evidence="9">L-arabinose transport system permease protein AraP</fullName>
    </submittedName>
</protein>
<dbReference type="CDD" id="cd06261">
    <property type="entry name" value="TM_PBP2"/>
    <property type="match status" value="1"/>
</dbReference>